<dbReference type="RefSeq" id="WP_237862503.1">
    <property type="nucleotide sequence ID" value="NZ_JAKLTY010000004.1"/>
</dbReference>
<evidence type="ECO:0000313" key="5">
    <source>
        <dbReference type="Proteomes" id="UP001139054"/>
    </source>
</evidence>
<gene>
    <name evidence="3" type="ORF">L6637_02985</name>
    <name evidence="2" type="ORF">L6654_07150</name>
</gene>
<evidence type="ECO:0000313" key="2">
    <source>
        <dbReference type="EMBL" id="MCG2626399.1"/>
    </source>
</evidence>
<keyword evidence="4" id="KW-1185">Reference proteome</keyword>
<protein>
    <submittedName>
        <fullName evidence="2">Uncharacterized protein</fullName>
    </submittedName>
</protein>
<dbReference type="EMBL" id="JAKLUA010000001">
    <property type="protein sequence ID" value="MCG2665897.1"/>
    <property type="molecule type" value="Genomic_DNA"/>
</dbReference>
<dbReference type="Proteomes" id="UP001139054">
    <property type="component" value="Unassembled WGS sequence"/>
</dbReference>
<feature type="transmembrane region" description="Helical" evidence="1">
    <location>
        <begin position="26"/>
        <end position="55"/>
    </location>
</feature>
<name>A0A9X1U8H0_9BRAD</name>
<dbReference type="Proteomes" id="UP001139012">
    <property type="component" value="Unassembled WGS sequence"/>
</dbReference>
<dbReference type="EMBL" id="JAKLTY010000004">
    <property type="protein sequence ID" value="MCG2626399.1"/>
    <property type="molecule type" value="Genomic_DNA"/>
</dbReference>
<accession>A0A9X1U8H0</accession>
<evidence type="ECO:0000256" key="1">
    <source>
        <dbReference type="SAM" id="Phobius"/>
    </source>
</evidence>
<keyword evidence="1" id="KW-0812">Transmembrane</keyword>
<keyword evidence="1" id="KW-1133">Transmembrane helix</keyword>
<dbReference type="AlphaFoldDB" id="A0A9X1U8H0"/>
<reference evidence="2" key="1">
    <citation type="submission" date="2022-01" db="EMBL/GenBank/DDBJ databases">
        <title>Genome sequnece data of strain Bradyrhizobium sp. nov.</title>
        <authorList>
            <person name="Zhang J."/>
        </authorList>
    </citation>
    <scope>NUCLEOTIDE SEQUENCE</scope>
    <source>
        <strain evidence="3">WYCCWR 12774</strain>
        <strain evidence="2">WYCCWR 13023</strain>
    </source>
</reference>
<proteinExistence type="predicted"/>
<sequence>MAVPLTRREAEAQAPTSTRKADLHGFAFLATIAVVMTAWIGALVWAAMAFLTWLVS</sequence>
<organism evidence="2 5">
    <name type="scientific">Bradyrhizobium zhengyangense</name>
    <dbReference type="NCBI Taxonomy" id="2911009"/>
    <lineage>
        <taxon>Bacteria</taxon>
        <taxon>Pseudomonadati</taxon>
        <taxon>Pseudomonadota</taxon>
        <taxon>Alphaproteobacteria</taxon>
        <taxon>Hyphomicrobiales</taxon>
        <taxon>Nitrobacteraceae</taxon>
        <taxon>Bradyrhizobium</taxon>
    </lineage>
</organism>
<evidence type="ECO:0000313" key="4">
    <source>
        <dbReference type="Proteomes" id="UP001139012"/>
    </source>
</evidence>
<keyword evidence="1" id="KW-0472">Membrane</keyword>
<evidence type="ECO:0000313" key="3">
    <source>
        <dbReference type="EMBL" id="MCG2665897.1"/>
    </source>
</evidence>
<comment type="caution">
    <text evidence="2">The sequence shown here is derived from an EMBL/GenBank/DDBJ whole genome shotgun (WGS) entry which is preliminary data.</text>
</comment>